<feature type="compositionally biased region" description="Low complexity" evidence="2">
    <location>
        <begin position="155"/>
        <end position="175"/>
    </location>
</feature>
<dbReference type="EMBL" id="JAACJK010000224">
    <property type="protein sequence ID" value="KAF5313319.1"/>
    <property type="molecule type" value="Genomic_DNA"/>
</dbReference>
<comment type="caution">
    <text evidence="5">The sequence shown here is derived from an EMBL/GenBank/DDBJ whole genome shotgun (WGS) entry which is preliminary data.</text>
</comment>
<dbReference type="GO" id="GO:0042546">
    <property type="term" value="P:cell wall biogenesis"/>
    <property type="evidence" value="ECO:0007669"/>
    <property type="project" value="InterPro"/>
</dbReference>
<dbReference type="Pfam" id="PF10342">
    <property type="entry name" value="Kre9_KNH"/>
    <property type="match status" value="1"/>
</dbReference>
<keyword evidence="6" id="KW-1185">Reference proteome</keyword>
<evidence type="ECO:0000259" key="4">
    <source>
        <dbReference type="Pfam" id="PF10342"/>
    </source>
</evidence>
<feature type="region of interest" description="Disordered" evidence="2">
    <location>
        <begin position="154"/>
        <end position="175"/>
    </location>
</feature>
<dbReference type="AlphaFoldDB" id="A0A8H5EUX9"/>
<name>A0A8H5EUX9_9AGAR</name>
<sequence length="214" mass="21649">MFSKTLIVLAVAAQVFAGPFITSPVATTTFSGGKEATITWIDNGQAPTLKDFGPAKVSIYVGNAQQQTTLQTISASVDVSTTGEVKFTVDPKIGPNSQEYFIRVESLSLKDATSPQYPALAFSAKFALDSMTGTFTPEIQAQIAGQSTAPLATQTPAKTGTAASTSTTASSSSTTKAAASTTTSAAAKPANGAISAKAGWAGILIGAIAGVALF</sequence>
<dbReference type="InterPro" id="IPR045328">
    <property type="entry name" value="Kre9/Knh1"/>
</dbReference>
<accession>A0A8H5EUX9</accession>
<dbReference type="PANTHER" id="PTHR28154:SF1">
    <property type="entry name" value="CELL WALL SYNTHESIS PROTEIN KNH1-RELATED"/>
    <property type="match status" value="1"/>
</dbReference>
<gene>
    <name evidence="5" type="ORF">D9611_008493</name>
</gene>
<reference evidence="5 6" key="1">
    <citation type="journal article" date="2020" name="ISME J.">
        <title>Uncovering the hidden diversity of litter-decomposition mechanisms in mushroom-forming fungi.</title>
        <authorList>
            <person name="Floudas D."/>
            <person name="Bentzer J."/>
            <person name="Ahren D."/>
            <person name="Johansson T."/>
            <person name="Persson P."/>
            <person name="Tunlid A."/>
        </authorList>
    </citation>
    <scope>NUCLEOTIDE SEQUENCE [LARGE SCALE GENOMIC DNA]</scope>
    <source>
        <strain evidence="5 6">CBS 175.51</strain>
    </source>
</reference>
<evidence type="ECO:0000256" key="2">
    <source>
        <dbReference type="SAM" id="MobiDB-lite"/>
    </source>
</evidence>
<evidence type="ECO:0000313" key="6">
    <source>
        <dbReference type="Proteomes" id="UP000541558"/>
    </source>
</evidence>
<proteinExistence type="predicted"/>
<evidence type="ECO:0000313" key="5">
    <source>
        <dbReference type="EMBL" id="KAF5313319.1"/>
    </source>
</evidence>
<organism evidence="5 6">
    <name type="scientific">Ephemerocybe angulata</name>
    <dbReference type="NCBI Taxonomy" id="980116"/>
    <lineage>
        <taxon>Eukaryota</taxon>
        <taxon>Fungi</taxon>
        <taxon>Dikarya</taxon>
        <taxon>Basidiomycota</taxon>
        <taxon>Agaricomycotina</taxon>
        <taxon>Agaricomycetes</taxon>
        <taxon>Agaricomycetidae</taxon>
        <taxon>Agaricales</taxon>
        <taxon>Agaricineae</taxon>
        <taxon>Psathyrellaceae</taxon>
        <taxon>Ephemerocybe</taxon>
    </lineage>
</organism>
<protein>
    <recommendedName>
        <fullName evidence="4">Yeast cell wall synthesis Kre9/Knh1-like N-terminal domain-containing protein</fullName>
    </recommendedName>
</protein>
<dbReference type="GO" id="GO:0006078">
    <property type="term" value="P:(1-&gt;6)-beta-D-glucan biosynthetic process"/>
    <property type="evidence" value="ECO:0007669"/>
    <property type="project" value="InterPro"/>
</dbReference>
<dbReference type="Proteomes" id="UP000541558">
    <property type="component" value="Unassembled WGS sequence"/>
</dbReference>
<feature type="chain" id="PRO_5033990518" description="Yeast cell wall synthesis Kre9/Knh1-like N-terminal domain-containing protein" evidence="3">
    <location>
        <begin position="18"/>
        <end position="214"/>
    </location>
</feature>
<evidence type="ECO:0000256" key="1">
    <source>
        <dbReference type="ARBA" id="ARBA00022729"/>
    </source>
</evidence>
<feature type="domain" description="Yeast cell wall synthesis Kre9/Knh1-like N-terminal" evidence="4">
    <location>
        <begin position="23"/>
        <end position="117"/>
    </location>
</feature>
<evidence type="ECO:0000256" key="3">
    <source>
        <dbReference type="SAM" id="SignalP"/>
    </source>
</evidence>
<keyword evidence="1 3" id="KW-0732">Signal</keyword>
<feature type="signal peptide" evidence="3">
    <location>
        <begin position="1"/>
        <end position="17"/>
    </location>
</feature>
<dbReference type="OrthoDB" id="2432613at2759"/>
<dbReference type="InterPro" id="IPR018466">
    <property type="entry name" value="Kre9/Knh1-like_N"/>
</dbReference>
<dbReference type="PANTHER" id="PTHR28154">
    <property type="entry name" value="CELL WALL SYNTHESIS PROTEIN KNH1-RELATED"/>
    <property type="match status" value="1"/>
</dbReference>